<evidence type="ECO:0000259" key="2">
    <source>
        <dbReference type="Pfam" id="PF21788"/>
    </source>
</evidence>
<feature type="domain" description="Transposable element P transposase-like RNase H" evidence="1">
    <location>
        <begin position="133"/>
        <end position="264"/>
    </location>
</feature>
<feature type="domain" description="Transposable element P transposase-like GTP-binding insertion" evidence="2">
    <location>
        <begin position="299"/>
        <end position="417"/>
    </location>
</feature>
<sequence>ETITVKKAKNRVFLTNTEKDLHDKLIAAKIKISKMKNRFKKLSANVKAAKKIASNPAVCDILENCTSTGKLLISMQCREDHKKEKGRRFTLQEKIASLSIFKQSPKGYRFLRKIFILPAQQTLIKLVQNCNIKPGINSNIFFQLKNKADNMKIEQKLCVVMFDEVSLKSNVAYNERKDKITGLVDNGQNRKTEFADHAQVFMLRGLIYNYKQPISYTFASSATKGPELAQQIKDVIRGLQESGFIVVATVCDQGTNNRQALKLLINETRGIYLRKGEEPKENLILINGQEIVPLYDPPHLLKGIRNNFMCKDLEFTKDGVTKIAKWSHLNLLLKENPGYKGIRLIPKLTEYHVNPLKINKMKVKFASQIFSRTVASTMGYLADKNILPAECKDTADLLLFMDNIFDSVNGSRQKNRNAKPLLGPATPNSAHHQIWIEGVKYFKSMKFVSNGKKQSVPSITNWVWTLNGINTLLNKLQNEFNVSSVWLRHLNQDPLENFFGAVRSQGCRNTNPTCDQFESAFTTLLINNISSVHTRGNCEKDFCDALYSLIINENAETTSTCSSFDFSNIFEFNFTPIEIKERDPRIIGPLQYISGYFLKKIKSKIFKTCTDCCNLLMEKNEIEYIKYREYAGRRWLCTPSKKLIELISNMQDLINEITKENIDKLNLKLIINTAVSSFVDFTFIKCIIHREKIIDFLINIVIRFMIFNYCKNINKILAGRKDVDDDEDKLQVKAKKLSEYYRKNK</sequence>
<feature type="domain" description="Transposable element P transposase-like RNase H C-terminal" evidence="3">
    <location>
        <begin position="490"/>
        <end position="521"/>
    </location>
</feature>
<dbReference type="Proteomes" id="UP000648187">
    <property type="component" value="Unassembled WGS sequence"/>
</dbReference>
<dbReference type="PANTHER" id="PTHR47577:SF2">
    <property type="entry name" value="THAP DOMAIN CONTAINING 9"/>
    <property type="match status" value="1"/>
</dbReference>
<dbReference type="PANTHER" id="PTHR47577">
    <property type="entry name" value="THAP DOMAIN-CONTAINING PROTEIN 6"/>
    <property type="match status" value="1"/>
</dbReference>
<proteinExistence type="predicted"/>
<dbReference type="Pfam" id="PF21787">
    <property type="entry name" value="TNP-like_RNaseH_N"/>
    <property type="match status" value="1"/>
</dbReference>
<comment type="caution">
    <text evidence="4">The sequence shown here is derived from an EMBL/GenBank/DDBJ whole genome shotgun (WGS) entry which is preliminary data.</text>
</comment>
<dbReference type="InterPro" id="IPR048367">
    <property type="entry name" value="TNP-like_RNaseH_C"/>
</dbReference>
<dbReference type="AlphaFoldDB" id="A0A835GL15"/>
<accession>A0A835GL15</accession>
<evidence type="ECO:0000313" key="5">
    <source>
        <dbReference type="Proteomes" id="UP000648187"/>
    </source>
</evidence>
<dbReference type="EMBL" id="JACKWZ010000035">
    <property type="protein sequence ID" value="KAF9420177.1"/>
    <property type="molecule type" value="Genomic_DNA"/>
</dbReference>
<evidence type="ECO:0000259" key="1">
    <source>
        <dbReference type="Pfam" id="PF21787"/>
    </source>
</evidence>
<name>A0A835GL15_SPOEX</name>
<gene>
    <name evidence="4" type="ORF">HW555_003590</name>
</gene>
<evidence type="ECO:0000259" key="3">
    <source>
        <dbReference type="Pfam" id="PF21789"/>
    </source>
</evidence>
<evidence type="ECO:0000313" key="4">
    <source>
        <dbReference type="EMBL" id="KAF9420177.1"/>
    </source>
</evidence>
<dbReference type="InterPro" id="IPR048366">
    <property type="entry name" value="TNP-like_GBD"/>
</dbReference>
<reference evidence="4" key="1">
    <citation type="submission" date="2020-08" db="EMBL/GenBank/DDBJ databases">
        <title>Spodoptera exigua strain:BAW_Kor-Di-RS1 Genome sequencing and assembly.</title>
        <authorList>
            <person name="Kim J."/>
            <person name="Nam H.Y."/>
            <person name="Kwon M."/>
            <person name="Choi J.H."/>
            <person name="Cho S.R."/>
            <person name="Kim G.-H."/>
        </authorList>
    </citation>
    <scope>NUCLEOTIDE SEQUENCE</scope>
    <source>
        <strain evidence="4">BAW_Kor-Di-RS1</strain>
        <tissue evidence="4">Whole-body</tissue>
    </source>
</reference>
<dbReference type="Pfam" id="PF21788">
    <property type="entry name" value="TNP-like_GBD"/>
    <property type="match status" value="1"/>
</dbReference>
<feature type="non-terminal residue" evidence="4">
    <location>
        <position position="1"/>
    </location>
</feature>
<keyword evidence="5" id="KW-1185">Reference proteome</keyword>
<evidence type="ECO:0008006" key="6">
    <source>
        <dbReference type="Google" id="ProtNLM"/>
    </source>
</evidence>
<protein>
    <recommendedName>
        <fullName evidence="6">Transposable element P transposase</fullName>
    </recommendedName>
</protein>
<organism evidence="4 5">
    <name type="scientific">Spodoptera exigua</name>
    <name type="common">Beet armyworm</name>
    <name type="synonym">Noctua fulgens</name>
    <dbReference type="NCBI Taxonomy" id="7107"/>
    <lineage>
        <taxon>Eukaryota</taxon>
        <taxon>Metazoa</taxon>
        <taxon>Ecdysozoa</taxon>
        <taxon>Arthropoda</taxon>
        <taxon>Hexapoda</taxon>
        <taxon>Insecta</taxon>
        <taxon>Pterygota</taxon>
        <taxon>Neoptera</taxon>
        <taxon>Endopterygota</taxon>
        <taxon>Lepidoptera</taxon>
        <taxon>Glossata</taxon>
        <taxon>Ditrysia</taxon>
        <taxon>Noctuoidea</taxon>
        <taxon>Noctuidae</taxon>
        <taxon>Amphipyrinae</taxon>
        <taxon>Spodoptera</taxon>
    </lineage>
</organism>
<dbReference type="InterPro" id="IPR048365">
    <property type="entry name" value="TNP-like_RNaseH_N"/>
</dbReference>
<dbReference type="Pfam" id="PF21789">
    <property type="entry name" value="TNP-like_RNaseH_C"/>
    <property type="match status" value="1"/>
</dbReference>